<proteinExistence type="predicted"/>
<organism evidence="3 4">
    <name type="scientific">Streptomyces pacificus</name>
    <dbReference type="NCBI Taxonomy" id="2705029"/>
    <lineage>
        <taxon>Bacteria</taxon>
        <taxon>Bacillati</taxon>
        <taxon>Actinomycetota</taxon>
        <taxon>Actinomycetes</taxon>
        <taxon>Kitasatosporales</taxon>
        <taxon>Streptomycetaceae</taxon>
        <taxon>Streptomyces</taxon>
    </lineage>
</organism>
<dbReference type="Pfam" id="PF13808">
    <property type="entry name" value="DDE_Tnp_1_assoc"/>
    <property type="match status" value="1"/>
</dbReference>
<dbReference type="RefSeq" id="WP_173266155.1">
    <property type="nucleotide sequence ID" value="NZ_BLLG01000017.1"/>
</dbReference>
<gene>
    <name evidence="3" type="ORF">SCWH03_47510</name>
</gene>
<keyword evidence="4" id="KW-1185">Reference proteome</keyword>
<dbReference type="AlphaFoldDB" id="A0A6A0AZW8"/>
<evidence type="ECO:0000256" key="1">
    <source>
        <dbReference type="SAM" id="Phobius"/>
    </source>
</evidence>
<feature type="transmembrane region" description="Helical" evidence="1">
    <location>
        <begin position="52"/>
        <end position="71"/>
    </location>
</feature>
<evidence type="ECO:0000313" key="4">
    <source>
        <dbReference type="Proteomes" id="UP000484988"/>
    </source>
</evidence>
<evidence type="ECO:0000259" key="2">
    <source>
        <dbReference type="Pfam" id="PF13808"/>
    </source>
</evidence>
<protein>
    <recommendedName>
        <fullName evidence="2">H repeat-associated protein N-terminal domain-containing protein</fullName>
    </recommendedName>
</protein>
<sequence>MPSCPTLPTPRQLADQHGLVLEELCTSERLPSLSEAVRAVPDPRTSHPVTHAWPMLLGLVACATLCGVRSLRGVIRWASGQGAGTLAALEVPDGAPQERTNE</sequence>
<keyword evidence="1" id="KW-0472">Membrane</keyword>
<keyword evidence="1" id="KW-1133">Transmembrane helix</keyword>
<dbReference type="InterPro" id="IPR032806">
    <property type="entry name" value="YbfD_N"/>
</dbReference>
<reference evidence="3 4" key="1">
    <citation type="submission" date="2020-02" db="EMBL/GenBank/DDBJ databases">
        <title>Whole Genome Shotgun Sequence of Streptomyces sp. strain CWH03.</title>
        <authorList>
            <person name="Dohra H."/>
            <person name="Kodani S."/>
            <person name="Yamamura H."/>
        </authorList>
    </citation>
    <scope>NUCLEOTIDE SEQUENCE [LARGE SCALE GENOMIC DNA]</scope>
    <source>
        <strain evidence="3 4">CWH03</strain>
    </source>
</reference>
<comment type="caution">
    <text evidence="3">The sequence shown here is derived from an EMBL/GenBank/DDBJ whole genome shotgun (WGS) entry which is preliminary data.</text>
</comment>
<accession>A0A6A0AZW8</accession>
<dbReference type="Proteomes" id="UP000484988">
    <property type="component" value="Unassembled WGS sequence"/>
</dbReference>
<evidence type="ECO:0000313" key="3">
    <source>
        <dbReference type="EMBL" id="GFH38509.1"/>
    </source>
</evidence>
<name>A0A6A0AZW8_9ACTN</name>
<dbReference type="EMBL" id="BLLG01000017">
    <property type="protein sequence ID" value="GFH38509.1"/>
    <property type="molecule type" value="Genomic_DNA"/>
</dbReference>
<feature type="domain" description="H repeat-associated protein N-terminal" evidence="2">
    <location>
        <begin position="36"/>
        <end position="100"/>
    </location>
</feature>
<keyword evidence="1" id="KW-0812">Transmembrane</keyword>